<sequence>MESALVIILVFVLITAVVGALIAFVVIPAVTDGRNEGEDLKELSLSSDVIKSINEANKSGYDYDMSQDEQLRALSEAEANDEIGLFGEILKNMNWTVSVSTPSEEEGVPMDQTAEADVIPEDVEESETEAEASSDDTSLVEDEDTADAADEGEAVENTESEESEGDGTPDSDGATAGTDEDTSAEGDDAAADPNGELEQVGDSSEVTESFMGWPSGSMWK</sequence>
<evidence type="ECO:0000313" key="3">
    <source>
        <dbReference type="EMBL" id="AUF82612.1"/>
    </source>
</evidence>
<feature type="compositionally biased region" description="Acidic residues" evidence="1">
    <location>
        <begin position="120"/>
        <end position="169"/>
    </location>
</feature>
<feature type="compositionally biased region" description="Acidic residues" evidence="1">
    <location>
        <begin position="178"/>
        <end position="190"/>
    </location>
</feature>
<evidence type="ECO:0000256" key="2">
    <source>
        <dbReference type="SAM" id="Phobius"/>
    </source>
</evidence>
<evidence type="ECO:0000313" key="4">
    <source>
        <dbReference type="Proteomes" id="UP000244773"/>
    </source>
</evidence>
<dbReference type="Proteomes" id="UP000244773">
    <property type="component" value="Segment"/>
</dbReference>
<gene>
    <name evidence="3" type="ORF">TetV_530</name>
</gene>
<evidence type="ECO:0000256" key="1">
    <source>
        <dbReference type="SAM" id="MobiDB-lite"/>
    </source>
</evidence>
<keyword evidence="4" id="KW-1185">Reference proteome</keyword>
<keyword evidence="2" id="KW-0812">Transmembrane</keyword>
<feature type="transmembrane region" description="Helical" evidence="2">
    <location>
        <begin position="6"/>
        <end position="31"/>
    </location>
</feature>
<organism evidence="3">
    <name type="scientific">Tetraselmis virus 1</name>
    <dbReference type="NCBI Taxonomy" id="2060617"/>
    <lineage>
        <taxon>Viruses</taxon>
        <taxon>Varidnaviria</taxon>
        <taxon>Bamfordvirae</taxon>
        <taxon>Nucleocytoviricota</taxon>
        <taxon>Megaviricetes</taxon>
        <taxon>Imitervirales</taxon>
        <taxon>Allomimiviridae</taxon>
        <taxon>Oceanusvirus</taxon>
        <taxon>Oceanusvirus kaneohense</taxon>
    </lineage>
</organism>
<reference evidence="3" key="1">
    <citation type="journal article" date="2018" name="Virology">
        <title>A giant virus infecting green algae encodes key fermentation genes.</title>
        <authorList>
            <person name="Schvarcz C.R."/>
            <person name="Steward G.F."/>
        </authorList>
    </citation>
    <scope>NUCLEOTIDE SEQUENCE [LARGE SCALE GENOMIC DNA]</scope>
</reference>
<proteinExistence type="predicted"/>
<keyword evidence="2" id="KW-0472">Membrane</keyword>
<protein>
    <submittedName>
        <fullName evidence="3">Uncharacterized protein</fullName>
    </submittedName>
</protein>
<accession>A0A2P0VNZ7</accession>
<keyword evidence="2" id="KW-1133">Transmembrane helix</keyword>
<feature type="region of interest" description="Disordered" evidence="1">
    <location>
        <begin position="120"/>
        <end position="220"/>
    </location>
</feature>
<name>A0A2P0VNZ7_9VIRU</name>
<dbReference type="EMBL" id="KY322437">
    <property type="protein sequence ID" value="AUF82612.1"/>
    <property type="molecule type" value="Genomic_DNA"/>
</dbReference>